<keyword evidence="4" id="KW-1185">Reference proteome</keyword>
<dbReference type="Proteomes" id="UP000000268">
    <property type="component" value="Chromosome"/>
</dbReference>
<dbReference type="KEGG" id="amr:AM1_2364"/>
<reference evidence="3 4" key="1">
    <citation type="journal article" date="2008" name="Proc. Natl. Acad. Sci. U.S.A.">
        <title>Niche adaptation and genome expansion in the chlorophyll d-producing cyanobacterium Acaryochloris marina.</title>
        <authorList>
            <person name="Swingley W.D."/>
            <person name="Chen M."/>
            <person name="Cheung P.C."/>
            <person name="Conrad A.L."/>
            <person name="Dejesa L.C."/>
            <person name="Hao J."/>
            <person name="Honchak B.M."/>
            <person name="Karbach L.E."/>
            <person name="Kurdoglu A."/>
            <person name="Lahiri S."/>
            <person name="Mastrian S.D."/>
            <person name="Miyashita H."/>
            <person name="Page L."/>
            <person name="Ramakrishna P."/>
            <person name="Satoh S."/>
            <person name="Sattley W.M."/>
            <person name="Shimada Y."/>
            <person name="Taylor H.L."/>
            <person name="Tomo T."/>
            <person name="Tsuchiya T."/>
            <person name="Wang Z.T."/>
            <person name="Raymond J."/>
            <person name="Mimuro M."/>
            <person name="Blankenship R.E."/>
            <person name="Touchman J.W."/>
        </authorList>
    </citation>
    <scope>NUCLEOTIDE SEQUENCE [LARGE SCALE GENOMIC DNA]</scope>
    <source>
        <strain evidence="4">MBIC 11017</strain>
    </source>
</reference>
<dbReference type="AlphaFoldDB" id="B0C327"/>
<dbReference type="OrthoDB" id="571541at2"/>
<proteinExistence type="predicted"/>
<accession>B0C327</accession>
<dbReference type="RefSeq" id="WP_012162845.1">
    <property type="nucleotide sequence ID" value="NC_009925.1"/>
</dbReference>
<dbReference type="Gene3D" id="1.20.5.340">
    <property type="match status" value="1"/>
</dbReference>
<dbReference type="HOGENOM" id="CLU_1460241_0_0_3"/>
<dbReference type="InterPro" id="IPR054639">
    <property type="entry name" value="Npun_F5560-like"/>
</dbReference>
<name>B0C327_ACAM1</name>
<dbReference type="eggNOG" id="COG1322">
    <property type="taxonomic scope" value="Bacteria"/>
</dbReference>
<evidence type="ECO:0000256" key="1">
    <source>
        <dbReference type="SAM" id="Coils"/>
    </source>
</evidence>
<evidence type="ECO:0000256" key="2">
    <source>
        <dbReference type="SAM" id="MobiDB-lite"/>
    </source>
</evidence>
<evidence type="ECO:0000313" key="3">
    <source>
        <dbReference type="EMBL" id="ABW27374.1"/>
    </source>
</evidence>
<evidence type="ECO:0000313" key="4">
    <source>
        <dbReference type="Proteomes" id="UP000000268"/>
    </source>
</evidence>
<feature type="region of interest" description="Disordered" evidence="2">
    <location>
        <begin position="157"/>
        <end position="188"/>
    </location>
</feature>
<feature type="compositionally biased region" description="Polar residues" evidence="2">
    <location>
        <begin position="157"/>
        <end position="166"/>
    </location>
</feature>
<dbReference type="NCBIfam" id="NF045622">
    <property type="entry name" value="Npun_F5560_fam"/>
    <property type="match status" value="1"/>
</dbReference>
<organism evidence="3 4">
    <name type="scientific">Acaryochloris marina (strain MBIC 11017)</name>
    <dbReference type="NCBI Taxonomy" id="329726"/>
    <lineage>
        <taxon>Bacteria</taxon>
        <taxon>Bacillati</taxon>
        <taxon>Cyanobacteriota</taxon>
        <taxon>Cyanophyceae</taxon>
        <taxon>Acaryochloridales</taxon>
        <taxon>Acaryochloridaceae</taxon>
        <taxon>Acaryochloris</taxon>
    </lineage>
</organism>
<keyword evidence="1" id="KW-0175">Coiled coil</keyword>
<protein>
    <submittedName>
        <fullName evidence="3">Uncharacterized protein</fullName>
    </submittedName>
</protein>
<feature type="coiled-coil region" evidence="1">
    <location>
        <begin position="98"/>
        <end position="147"/>
    </location>
</feature>
<gene>
    <name evidence="3" type="ordered locus">AM1_2364</name>
</gene>
<sequence>MDYSQPHISSRDVQAEILQLNQQIQMRDQLVDQLSTELYRLIKANPAALPPAQGLTPATPALPMPTSPAPENSTGDLTALESQIEFYQTQIDKRDTQIAHLQNSCQSLSERNQMLEHVIQELPEVYRQKFSNRLNHVKTKVKSLQLENRRLYSALQDSNYPSTTDRMSLPARSKAARERTSSSIKRMK</sequence>
<dbReference type="EMBL" id="CP000828">
    <property type="protein sequence ID" value="ABW27374.1"/>
    <property type="molecule type" value="Genomic_DNA"/>
</dbReference>
<dbReference type="STRING" id="329726.AM1_2364"/>